<dbReference type="Gene3D" id="1.10.630.10">
    <property type="entry name" value="Cytochrome P450"/>
    <property type="match status" value="1"/>
</dbReference>
<comment type="similarity">
    <text evidence="2">Belongs to the cytochrome P450 family.</text>
</comment>
<dbReference type="GO" id="GO:0016705">
    <property type="term" value="F:oxidoreductase activity, acting on paired donors, with incorporation or reduction of molecular oxygen"/>
    <property type="evidence" value="ECO:0007669"/>
    <property type="project" value="InterPro"/>
</dbReference>
<dbReference type="AlphaFoldDB" id="A0A8H7E9B8"/>
<name>A0A8H7E9B8_9EURO</name>
<sequence length="307" mass="35153">MNGSTSILLSSDRTANGTDAVLSSLETAAASIKQDDRDPTHMAILGLIMALFAKFALTFSDSSKKAPYVGFRSVFEPAWLVRLRFARGAIPMINEGYEKFKNSMYRVCRNDKDLLVISNKYVDELRNLPRDKLSSIQALVINMIGKYSGIDIMLRGDLSTRMLQSKLTPNLAIFTTDMKDELNYGLSKDMPECEGCWVEVDIYKVLLHIIARISNRVFVGIEACRNKDWLEASIRYPENVSMAMMIMKSFPSWTHPVVAWFLPCVWRINRYIRLGQKALTPYIEARMEAEKNPDYKKPFDLLQWMMD</sequence>
<dbReference type="OrthoDB" id="1844152at2759"/>
<keyword evidence="5" id="KW-0408">Iron</keyword>
<keyword evidence="3" id="KW-0479">Metal-binding</keyword>
<evidence type="ECO:0000256" key="6">
    <source>
        <dbReference type="ARBA" id="ARBA00023033"/>
    </source>
</evidence>
<evidence type="ECO:0000256" key="2">
    <source>
        <dbReference type="ARBA" id="ARBA00010617"/>
    </source>
</evidence>
<dbReference type="CDD" id="cd11041">
    <property type="entry name" value="CYP503A1-like"/>
    <property type="match status" value="1"/>
</dbReference>
<dbReference type="GO" id="GO:0020037">
    <property type="term" value="F:heme binding"/>
    <property type="evidence" value="ECO:0007669"/>
    <property type="project" value="InterPro"/>
</dbReference>
<keyword evidence="8" id="KW-1185">Reference proteome</keyword>
<evidence type="ECO:0000313" key="7">
    <source>
        <dbReference type="EMBL" id="KAF7513028.1"/>
    </source>
</evidence>
<dbReference type="InterPro" id="IPR036396">
    <property type="entry name" value="Cyt_P450_sf"/>
</dbReference>
<protein>
    <submittedName>
        <fullName evidence="7">Uncharacterized protein</fullName>
    </submittedName>
</protein>
<accession>A0A8H7E9B8</accession>
<comment type="caution">
    <text evidence="7">The sequence shown here is derived from an EMBL/GenBank/DDBJ whole genome shotgun (WGS) entry which is preliminary data.</text>
</comment>
<evidence type="ECO:0000256" key="1">
    <source>
        <dbReference type="ARBA" id="ARBA00001971"/>
    </source>
</evidence>
<organism evidence="7 8">
    <name type="scientific">Endocarpon pusillum</name>
    <dbReference type="NCBI Taxonomy" id="364733"/>
    <lineage>
        <taxon>Eukaryota</taxon>
        <taxon>Fungi</taxon>
        <taxon>Dikarya</taxon>
        <taxon>Ascomycota</taxon>
        <taxon>Pezizomycotina</taxon>
        <taxon>Eurotiomycetes</taxon>
        <taxon>Chaetothyriomycetidae</taxon>
        <taxon>Verrucariales</taxon>
        <taxon>Verrucariaceae</taxon>
        <taxon>Endocarpon</taxon>
    </lineage>
</organism>
<dbReference type="PANTHER" id="PTHR46206:SF6">
    <property type="entry name" value="CYTOCHROME P450 MONOOXYGENASE AN1598-RELATED"/>
    <property type="match status" value="1"/>
</dbReference>
<proteinExistence type="inferred from homology"/>
<comment type="cofactor">
    <cofactor evidence="1">
        <name>heme</name>
        <dbReference type="ChEBI" id="CHEBI:30413"/>
    </cofactor>
</comment>
<dbReference type="PANTHER" id="PTHR46206">
    <property type="entry name" value="CYTOCHROME P450"/>
    <property type="match status" value="1"/>
</dbReference>
<keyword evidence="6" id="KW-0503">Monooxygenase</keyword>
<evidence type="ECO:0000256" key="3">
    <source>
        <dbReference type="ARBA" id="ARBA00022723"/>
    </source>
</evidence>
<evidence type="ECO:0000313" key="8">
    <source>
        <dbReference type="Proteomes" id="UP000606974"/>
    </source>
</evidence>
<dbReference type="Proteomes" id="UP000606974">
    <property type="component" value="Unassembled WGS sequence"/>
</dbReference>
<dbReference type="EMBL" id="JAACFV010000008">
    <property type="protein sequence ID" value="KAF7513028.1"/>
    <property type="molecule type" value="Genomic_DNA"/>
</dbReference>
<evidence type="ECO:0000256" key="4">
    <source>
        <dbReference type="ARBA" id="ARBA00023002"/>
    </source>
</evidence>
<dbReference type="GO" id="GO:0005506">
    <property type="term" value="F:iron ion binding"/>
    <property type="evidence" value="ECO:0007669"/>
    <property type="project" value="InterPro"/>
</dbReference>
<dbReference type="SUPFAM" id="SSF48264">
    <property type="entry name" value="Cytochrome P450"/>
    <property type="match status" value="1"/>
</dbReference>
<dbReference type="GO" id="GO:0004497">
    <property type="term" value="F:monooxygenase activity"/>
    <property type="evidence" value="ECO:0007669"/>
    <property type="project" value="UniProtKB-KW"/>
</dbReference>
<gene>
    <name evidence="7" type="ORF">GJ744_011294</name>
</gene>
<reference evidence="7" key="1">
    <citation type="submission" date="2020-02" db="EMBL/GenBank/DDBJ databases">
        <authorList>
            <person name="Palmer J.M."/>
        </authorList>
    </citation>
    <scope>NUCLEOTIDE SEQUENCE</scope>
    <source>
        <strain evidence="7">EPUS1.4</strain>
        <tissue evidence="7">Thallus</tissue>
    </source>
</reference>
<evidence type="ECO:0000256" key="5">
    <source>
        <dbReference type="ARBA" id="ARBA00023004"/>
    </source>
</evidence>
<keyword evidence="4" id="KW-0560">Oxidoreductase</keyword>